<dbReference type="PIRSF" id="PIRSF037228">
    <property type="entry name" value="Lant_mod_RumM"/>
    <property type="match status" value="1"/>
</dbReference>
<dbReference type="EMBL" id="JACHHO010000003">
    <property type="protein sequence ID" value="MBB5205240.1"/>
    <property type="molecule type" value="Genomic_DNA"/>
</dbReference>
<dbReference type="PRINTS" id="PR01950">
    <property type="entry name" value="LANCSUPER"/>
</dbReference>
<dbReference type="PRINTS" id="PR01955">
    <property type="entry name" value="LANCFRANKIA"/>
</dbReference>
<proteinExistence type="predicted"/>
<dbReference type="Pfam" id="PF13575">
    <property type="entry name" value="DUF4135"/>
    <property type="match status" value="1"/>
</dbReference>
<dbReference type="CDD" id="cd04792">
    <property type="entry name" value="LanM-like"/>
    <property type="match status" value="1"/>
</dbReference>
<dbReference type="GO" id="GO:0005975">
    <property type="term" value="P:carbohydrate metabolic process"/>
    <property type="evidence" value="ECO:0007669"/>
    <property type="project" value="InterPro"/>
</dbReference>
<dbReference type="OrthoDB" id="258246at2"/>
<evidence type="ECO:0000259" key="1">
    <source>
        <dbReference type="Pfam" id="PF13575"/>
    </source>
</evidence>
<dbReference type="Proteomes" id="UP000554837">
    <property type="component" value="Unassembled WGS sequence"/>
</dbReference>
<gene>
    <name evidence="2" type="ORF">HNQ51_002559</name>
</gene>
<dbReference type="InterPro" id="IPR025410">
    <property type="entry name" value="Lant_dehyd"/>
</dbReference>
<dbReference type="SMART" id="SM01260">
    <property type="entry name" value="LANC_like"/>
    <property type="match status" value="1"/>
</dbReference>
<dbReference type="GO" id="GO:0031179">
    <property type="term" value="P:peptide modification"/>
    <property type="evidence" value="ECO:0007669"/>
    <property type="project" value="InterPro"/>
</dbReference>
<feature type="domain" description="Lantibiotic biosynthesis protein dehydration" evidence="1">
    <location>
        <begin position="105"/>
        <end position="480"/>
    </location>
</feature>
<dbReference type="Gene3D" id="1.50.10.10">
    <property type="match status" value="1"/>
</dbReference>
<evidence type="ECO:0000313" key="3">
    <source>
        <dbReference type="Proteomes" id="UP000554837"/>
    </source>
</evidence>
<name>A0A840SA26_9BURK</name>
<comment type="caution">
    <text evidence="2">The sequence shown here is derived from an EMBL/GenBank/DDBJ whole genome shotgun (WGS) entry which is preliminary data.</text>
</comment>
<dbReference type="InterPro" id="IPR007822">
    <property type="entry name" value="LANC-like"/>
</dbReference>
<protein>
    <submittedName>
        <fullName evidence="2">Type 2 lantibiotic biosynthesis protein LanM</fullName>
    </submittedName>
</protein>
<dbReference type="InterPro" id="IPR017146">
    <property type="entry name" value="Lanti_2_LanM"/>
</dbReference>
<dbReference type="Pfam" id="PF05147">
    <property type="entry name" value="LANC_like"/>
    <property type="match status" value="1"/>
</dbReference>
<dbReference type="AlphaFoldDB" id="A0A840SA26"/>
<reference evidence="2 3" key="1">
    <citation type="submission" date="2020-08" db="EMBL/GenBank/DDBJ databases">
        <title>Genomic Encyclopedia of Type Strains, Phase IV (KMG-IV): sequencing the most valuable type-strain genomes for metagenomic binning, comparative biology and taxonomic classification.</title>
        <authorList>
            <person name="Goeker M."/>
        </authorList>
    </citation>
    <scope>NUCLEOTIDE SEQUENCE [LARGE SCALE GENOMIC DNA]</scope>
    <source>
        <strain evidence="2 3">DSM 23958</strain>
    </source>
</reference>
<dbReference type="NCBIfam" id="TIGR03897">
    <property type="entry name" value="lanti_2_LanM"/>
    <property type="match status" value="1"/>
</dbReference>
<dbReference type="RefSeq" id="WP_138858221.1">
    <property type="nucleotide sequence ID" value="NZ_CP040709.1"/>
</dbReference>
<dbReference type="InterPro" id="IPR012341">
    <property type="entry name" value="6hp_glycosidase-like_sf"/>
</dbReference>
<keyword evidence="3" id="KW-1185">Reference proteome</keyword>
<dbReference type="SUPFAM" id="SSF158745">
    <property type="entry name" value="LanC-like"/>
    <property type="match status" value="1"/>
</dbReference>
<organism evidence="2 3">
    <name type="scientific">Inhella inkyongensis</name>
    <dbReference type="NCBI Taxonomy" id="392593"/>
    <lineage>
        <taxon>Bacteria</taxon>
        <taxon>Pseudomonadati</taxon>
        <taxon>Pseudomonadota</taxon>
        <taxon>Betaproteobacteria</taxon>
        <taxon>Burkholderiales</taxon>
        <taxon>Sphaerotilaceae</taxon>
        <taxon>Inhella</taxon>
    </lineage>
</organism>
<sequence length="958" mass="103368">MASLRDASDFDAALGCLIAPHMAQLAAQLDDLPGLEASEAVVLTQSLNDSLLELLNAKLSRLLVLELHAAKQAGRLKATDSSARWTEFVQTAARPEFWAQQEINYPTLAARVRHMLTARCQAALQFARHLAQQRPHLDALAGHPLGLLRALSFGAGDSHQGGKTVVLLSFEQGRLVYKPRSVRIDRRLSDLVQTLSARLPGGSSMRVPRVLDGEDHGWTEFIAHRHAQGDAELAIFYRGIGHWLALMRLLSGSDLHAENLIAHGPHPVVVDCETLFTPRVSNPPSGLGDAADQAARLVSGTVLNIGLLPGRGQGLGWRGIDNSALGSLPGQQPMSLQPTILKAGTDEAHIGQVLMPAPAAQNHPSPEPALAQFWGEVLSGFDALTSELQVLDQAGELAPLLVAFEDCTVRVVTRATEVYAELGRMLWHPVSLHQEAPARERACDLMMRMGAQNALAPGRLEVVEAEVEDLLVGDVPMFVTTVAEGELQGPGGTRWLPPQSLAQSALTHWRDADLRLERHVIRAALVSAYINDGWMPAEQSLRVPVVDRERLDERRRIQAARILRELQATAIEGCDRSVAWIAPILGPAGWSVQPLEQDLYGGHSGIALLVASYVKEMQAGRADVIEGLPSLFERLLNTLELAEDKRWLERGRQKKMRPPPPGGYVGVASQIWTWLALEQLGCVDGRAVERACALAELLPEAAQADDMNDLLTGKAGAIVPLLQLARRTGQSGYLAQAVALGDALIAKASWRGEQLYWAHEQWPDGIGGFVHGASGMAWALEHLAKATAEPRFARAAAGAQAFDDALWDEEECNWLDLRGLEGARTAAAWCHGSVGIGLAALALDPELKDPLRRLRVQRAVDASARLGLGWNHSLCHGDASVYALLLRAQRAGVHSQEGDAPALLAQFLASLEAHGPVCGIARNVFVPGLMPGLGGVAYQLLAFHPDSRVPDVLTLGVI</sequence>
<accession>A0A840SA26</accession>
<evidence type="ECO:0000313" key="2">
    <source>
        <dbReference type="EMBL" id="MBB5205240.1"/>
    </source>
</evidence>